<evidence type="ECO:0000256" key="1">
    <source>
        <dbReference type="SAM" id="MobiDB-lite"/>
    </source>
</evidence>
<reference evidence="2" key="1">
    <citation type="submission" date="2023-03" db="EMBL/GenBank/DDBJ databases">
        <title>Massive genome expansion in bonnet fungi (Mycena s.s.) driven by repeated elements and novel gene families across ecological guilds.</title>
        <authorList>
            <consortium name="Lawrence Berkeley National Laboratory"/>
            <person name="Harder C.B."/>
            <person name="Miyauchi S."/>
            <person name="Viragh M."/>
            <person name="Kuo A."/>
            <person name="Thoen E."/>
            <person name="Andreopoulos B."/>
            <person name="Lu D."/>
            <person name="Skrede I."/>
            <person name="Drula E."/>
            <person name="Henrissat B."/>
            <person name="Morin E."/>
            <person name="Kohler A."/>
            <person name="Barry K."/>
            <person name="LaButti K."/>
            <person name="Morin E."/>
            <person name="Salamov A."/>
            <person name="Lipzen A."/>
            <person name="Mereny Z."/>
            <person name="Hegedus B."/>
            <person name="Baldrian P."/>
            <person name="Stursova M."/>
            <person name="Weitz H."/>
            <person name="Taylor A."/>
            <person name="Grigoriev I.V."/>
            <person name="Nagy L.G."/>
            <person name="Martin F."/>
            <person name="Kauserud H."/>
        </authorList>
    </citation>
    <scope>NUCLEOTIDE SEQUENCE</scope>
    <source>
        <strain evidence="2">9144</strain>
    </source>
</reference>
<feature type="region of interest" description="Disordered" evidence="1">
    <location>
        <begin position="243"/>
        <end position="265"/>
    </location>
</feature>
<feature type="region of interest" description="Disordered" evidence="1">
    <location>
        <begin position="389"/>
        <end position="411"/>
    </location>
</feature>
<comment type="caution">
    <text evidence="2">The sequence shown here is derived from an EMBL/GenBank/DDBJ whole genome shotgun (WGS) entry which is preliminary data.</text>
</comment>
<name>A0AAD6VQB1_9AGAR</name>
<dbReference type="AlphaFoldDB" id="A0AAD6VQB1"/>
<dbReference type="EMBL" id="JARJCW010000010">
    <property type="protein sequence ID" value="KAJ7219916.1"/>
    <property type="molecule type" value="Genomic_DNA"/>
</dbReference>
<dbReference type="Proteomes" id="UP001219525">
    <property type="component" value="Unassembled WGS sequence"/>
</dbReference>
<gene>
    <name evidence="2" type="ORF">GGX14DRAFT_584673</name>
</gene>
<evidence type="ECO:0000313" key="2">
    <source>
        <dbReference type="EMBL" id="KAJ7219916.1"/>
    </source>
</evidence>
<keyword evidence="3" id="KW-1185">Reference proteome</keyword>
<protein>
    <submittedName>
        <fullName evidence="2">Uncharacterized protein</fullName>
    </submittedName>
</protein>
<sequence length="481" mass="53780">MSIPGFEKKKFLFLELPIVHCPLVAVCHPPPACCLPFSICRPLSAVLYSLLAPRNTAAICRALRRSSTSSCPPIHHMFDDFDDFDEDYATFTQEQDRYHNEEHQPTVESQEDTELPESAYHDGKGIEYVVAFVPLLPPLATGEKRRANAKAPTEKVTIHAHEKLTFAQFLDTAISAIARPLPFKIVAEKLRTRHFTVTWSLFRTTAYKNMKLDSEDHYKSMLTAASNKTAPTITLDMKELETEPALAPDPIDNSEKSNKRRKLSDEEEEMAEIVIQIQQAHRCSDRTCTSTYCFIGNSSARHVRLTPMLLNLWAAAIVAKKPDVTITTPPPPEDAKVFWPLDQQNDDVDDIAMLAARRRNASNKPSSSVTINNDFAGLATLLQPFLASTSREARASTPGPRPTQPLPLASPAKPARMTIPEFCAAFKLSDALLQRLLPLEFDGPHILAFVENEILDQHLLLTQRASLRFAESEWKKGKTGL</sequence>
<proteinExistence type="predicted"/>
<accession>A0AAD6VQB1</accession>
<evidence type="ECO:0000313" key="3">
    <source>
        <dbReference type="Proteomes" id="UP001219525"/>
    </source>
</evidence>
<organism evidence="2 3">
    <name type="scientific">Mycena pura</name>
    <dbReference type="NCBI Taxonomy" id="153505"/>
    <lineage>
        <taxon>Eukaryota</taxon>
        <taxon>Fungi</taxon>
        <taxon>Dikarya</taxon>
        <taxon>Basidiomycota</taxon>
        <taxon>Agaricomycotina</taxon>
        <taxon>Agaricomycetes</taxon>
        <taxon>Agaricomycetidae</taxon>
        <taxon>Agaricales</taxon>
        <taxon>Marasmiineae</taxon>
        <taxon>Mycenaceae</taxon>
        <taxon>Mycena</taxon>
    </lineage>
</organism>